<dbReference type="InterPro" id="IPR051016">
    <property type="entry name" value="Diverse_Substrate_AcTransf"/>
</dbReference>
<keyword evidence="3" id="KW-0012">Acyltransferase</keyword>
<dbReference type="AlphaFoldDB" id="A0A5R9KSV2"/>
<name>A0A5R9KSV2_9BACT</name>
<evidence type="ECO:0000256" key="1">
    <source>
        <dbReference type="ARBA" id="ARBA00008694"/>
    </source>
</evidence>
<keyword evidence="2 6" id="KW-0808">Transferase</keyword>
<dbReference type="PROSITE" id="PS51186">
    <property type="entry name" value="GNAT"/>
    <property type="match status" value="1"/>
</dbReference>
<dbReference type="SUPFAM" id="SSF55729">
    <property type="entry name" value="Acyl-CoA N-acyltransferases (Nat)"/>
    <property type="match status" value="1"/>
</dbReference>
<evidence type="ECO:0000313" key="6">
    <source>
        <dbReference type="EMBL" id="TLU99351.1"/>
    </source>
</evidence>
<evidence type="ECO:0000259" key="5">
    <source>
        <dbReference type="PROSITE" id="PS51186"/>
    </source>
</evidence>
<gene>
    <name evidence="6" type="ORF">FEN17_22575</name>
</gene>
<evidence type="ECO:0000256" key="2">
    <source>
        <dbReference type="ARBA" id="ARBA00022679"/>
    </source>
</evidence>
<feature type="coiled-coil region" evidence="4">
    <location>
        <begin position="16"/>
        <end position="43"/>
    </location>
</feature>
<evidence type="ECO:0000313" key="7">
    <source>
        <dbReference type="Proteomes" id="UP000306402"/>
    </source>
</evidence>
<proteinExistence type="inferred from homology"/>
<dbReference type="Proteomes" id="UP000306402">
    <property type="component" value="Unassembled WGS sequence"/>
</dbReference>
<feature type="domain" description="N-acetyltransferase" evidence="5">
    <location>
        <begin position="3"/>
        <end position="147"/>
    </location>
</feature>
<dbReference type="PANTHER" id="PTHR10545">
    <property type="entry name" value="DIAMINE N-ACETYLTRANSFERASE"/>
    <property type="match status" value="1"/>
</dbReference>
<dbReference type="Gene3D" id="3.40.630.30">
    <property type="match status" value="1"/>
</dbReference>
<dbReference type="OrthoDB" id="9805924at2"/>
<keyword evidence="7" id="KW-1185">Reference proteome</keyword>
<sequence>MTVSTRQGTVADIPAIFELVKELAVYERALNQVSNNVEKMTRDYNEKLYDFFVAESDSKIIGLSLYYFRYSTWKGKRLYMEDIIVTESMRGNGIGKILFDATVAAAKQTGCTGMLWQVLDWNTSAVGFYRKYGTNFDNEWINCSLDF</sequence>
<dbReference type="InterPro" id="IPR000182">
    <property type="entry name" value="GNAT_dom"/>
</dbReference>
<dbReference type="InterPro" id="IPR016181">
    <property type="entry name" value="Acyl_CoA_acyltransferase"/>
</dbReference>
<comment type="similarity">
    <text evidence="1">Belongs to the acetyltransferase family.</text>
</comment>
<protein>
    <submittedName>
        <fullName evidence="6">GNAT family N-acetyltransferase</fullName>
    </submittedName>
</protein>
<accession>A0A5R9KSV2</accession>
<comment type="caution">
    <text evidence="6">The sequence shown here is derived from an EMBL/GenBank/DDBJ whole genome shotgun (WGS) entry which is preliminary data.</text>
</comment>
<dbReference type="CDD" id="cd04301">
    <property type="entry name" value="NAT_SF"/>
    <property type="match status" value="1"/>
</dbReference>
<evidence type="ECO:0000256" key="4">
    <source>
        <dbReference type="SAM" id="Coils"/>
    </source>
</evidence>
<dbReference type="EMBL" id="VCEJ01000005">
    <property type="protein sequence ID" value="TLU99351.1"/>
    <property type="molecule type" value="Genomic_DNA"/>
</dbReference>
<organism evidence="6 7">
    <name type="scientific">Dyadobacter luticola</name>
    <dbReference type="NCBI Taxonomy" id="1979387"/>
    <lineage>
        <taxon>Bacteria</taxon>
        <taxon>Pseudomonadati</taxon>
        <taxon>Bacteroidota</taxon>
        <taxon>Cytophagia</taxon>
        <taxon>Cytophagales</taxon>
        <taxon>Spirosomataceae</taxon>
        <taxon>Dyadobacter</taxon>
    </lineage>
</organism>
<evidence type="ECO:0000256" key="3">
    <source>
        <dbReference type="ARBA" id="ARBA00023315"/>
    </source>
</evidence>
<dbReference type="FunFam" id="3.40.630.30:FF:000064">
    <property type="entry name" value="GNAT family acetyltransferase"/>
    <property type="match status" value="1"/>
</dbReference>
<dbReference type="Pfam" id="PF00583">
    <property type="entry name" value="Acetyltransf_1"/>
    <property type="match status" value="1"/>
</dbReference>
<dbReference type="RefSeq" id="WP_138367640.1">
    <property type="nucleotide sequence ID" value="NZ_VCEJ01000005.1"/>
</dbReference>
<dbReference type="GO" id="GO:0008080">
    <property type="term" value="F:N-acetyltransferase activity"/>
    <property type="evidence" value="ECO:0007669"/>
    <property type="project" value="TreeGrafter"/>
</dbReference>
<reference evidence="6 7" key="1">
    <citation type="submission" date="2019-05" db="EMBL/GenBank/DDBJ databases">
        <authorList>
            <person name="Qu J.-H."/>
        </authorList>
    </citation>
    <scope>NUCLEOTIDE SEQUENCE [LARGE SCALE GENOMIC DNA]</scope>
    <source>
        <strain evidence="6 7">T17</strain>
    </source>
</reference>
<dbReference type="PANTHER" id="PTHR10545:SF29">
    <property type="entry name" value="GH14572P-RELATED"/>
    <property type="match status" value="1"/>
</dbReference>
<keyword evidence="4" id="KW-0175">Coiled coil</keyword>